<dbReference type="Proteomes" id="UP001249760">
    <property type="component" value="Unassembled WGS sequence"/>
</dbReference>
<organism evidence="1 2">
    <name type="scientific">Streptomyces lusitanus</name>
    <dbReference type="NCBI Taxonomy" id="68232"/>
    <lineage>
        <taxon>Bacteria</taxon>
        <taxon>Bacillati</taxon>
        <taxon>Actinomycetota</taxon>
        <taxon>Actinomycetes</taxon>
        <taxon>Kitasatosporales</taxon>
        <taxon>Streptomycetaceae</taxon>
        <taxon>Streptomyces</taxon>
    </lineage>
</organism>
<reference evidence="1 2" key="1">
    <citation type="submission" date="2023-05" db="EMBL/GenBank/DDBJ databases">
        <title>Streptomyces fuscus sp. nov., a brown-black pigment producing actinomyces isolated from dry sand of Sea duck farm.</title>
        <authorList>
            <person name="Xie J."/>
            <person name="Shen N."/>
        </authorList>
    </citation>
    <scope>NUCLEOTIDE SEQUENCE [LARGE SCALE GENOMIC DNA]</scope>
    <source>
        <strain evidence="1 2">CGMCC 4.1745</strain>
    </source>
</reference>
<comment type="caution">
    <text evidence="1">The sequence shown here is derived from an EMBL/GenBank/DDBJ whole genome shotgun (WGS) entry which is preliminary data.</text>
</comment>
<dbReference type="RefSeq" id="WP_394307390.1">
    <property type="nucleotide sequence ID" value="NZ_JASKMA010000040.1"/>
</dbReference>
<name>A0ABU3K1M2_9ACTN</name>
<dbReference type="NCBIfam" id="NF041638">
    <property type="entry name" value="QRL_CxxC_CxxC"/>
    <property type="match status" value="1"/>
</dbReference>
<dbReference type="EMBL" id="JASKMA010000040">
    <property type="protein sequence ID" value="MDT6988075.1"/>
    <property type="molecule type" value="Genomic_DNA"/>
</dbReference>
<proteinExistence type="predicted"/>
<gene>
    <name evidence="1" type="ORF">QNO04_31980</name>
</gene>
<evidence type="ECO:0000313" key="1">
    <source>
        <dbReference type="EMBL" id="MDT6988075.1"/>
    </source>
</evidence>
<evidence type="ECO:0000313" key="2">
    <source>
        <dbReference type="Proteomes" id="UP001249760"/>
    </source>
</evidence>
<sequence length="156" mass="16893">MVCVDEADLVDVDLYDDGSFPDFGFRQAPGAVAVLDALRGAGPTPMTGLATRRQLRAMGLSPGGQEPVARLIWRKGGRWAWLYRVDLAKPKRKPTLAQEVALDKAMAARQTCPLCKRRYFACLPLKTLGSCLECHDGTPADPSSYIVPPAAHQLAA</sequence>
<protein>
    <submittedName>
        <fullName evidence="1">RRQRL motif-containing zinc-binding protein</fullName>
    </submittedName>
</protein>
<accession>A0ABU3K1M2</accession>
<keyword evidence="2" id="KW-1185">Reference proteome</keyword>
<dbReference type="InterPro" id="IPR048142">
    <property type="entry name" value="QRL_CxxC_CxxC"/>
</dbReference>